<dbReference type="Proteomes" id="UP000196320">
    <property type="component" value="Unassembled WGS sequence"/>
</dbReference>
<feature type="region of interest" description="Disordered" evidence="1">
    <location>
        <begin position="21"/>
        <end position="77"/>
    </location>
</feature>
<proteinExistence type="predicted"/>
<keyword evidence="2" id="KW-0732">Signal</keyword>
<dbReference type="EMBL" id="FUKO01000019">
    <property type="protein sequence ID" value="SJN31482.1"/>
    <property type="molecule type" value="Genomic_DNA"/>
</dbReference>
<protein>
    <submittedName>
        <fullName evidence="3">Uncharacterized protein</fullName>
    </submittedName>
</protein>
<name>A0A1R4JHL6_9MICO</name>
<gene>
    <name evidence="3" type="ORF">FM104_07450</name>
</gene>
<evidence type="ECO:0000313" key="4">
    <source>
        <dbReference type="Proteomes" id="UP000196320"/>
    </source>
</evidence>
<dbReference type="PROSITE" id="PS51257">
    <property type="entry name" value="PROKAR_LIPOPROTEIN"/>
    <property type="match status" value="1"/>
</dbReference>
<dbReference type="AlphaFoldDB" id="A0A1R4JHL6"/>
<sequence length="173" mass="18052">MNRTVAVLAALLLGTTGLTACAAESPASPPKEAPTTQSSTDADPKDGDEPAAAPEGKASVMPPGARPASAEFPFPVPEDWAENWPFTEEKIGKEMGMAGSFVYPGDAASAAEEYKQLLQQAGFEIHPNPLAEQVNQAAFIAKGDVNGVRYSGTLDFDTDAEGTQSVSINLRKA</sequence>
<feature type="chain" id="PRO_5013340316" evidence="2">
    <location>
        <begin position="23"/>
        <end position="173"/>
    </location>
</feature>
<evidence type="ECO:0000256" key="1">
    <source>
        <dbReference type="SAM" id="MobiDB-lite"/>
    </source>
</evidence>
<keyword evidence="4" id="KW-1185">Reference proteome</keyword>
<reference evidence="3 4" key="1">
    <citation type="submission" date="2017-02" db="EMBL/GenBank/DDBJ databases">
        <authorList>
            <person name="Peterson S.W."/>
        </authorList>
    </citation>
    <scope>NUCLEOTIDE SEQUENCE [LARGE SCALE GENOMIC DNA]</scope>
    <source>
        <strain evidence="3 4">B Mb 05.01</strain>
    </source>
</reference>
<evidence type="ECO:0000256" key="2">
    <source>
        <dbReference type="SAM" id="SignalP"/>
    </source>
</evidence>
<feature type="signal peptide" evidence="2">
    <location>
        <begin position="1"/>
        <end position="22"/>
    </location>
</feature>
<dbReference type="RefSeq" id="WP_087130796.1">
    <property type="nucleotide sequence ID" value="NZ_FUKO01000019.1"/>
</dbReference>
<organism evidence="3 4">
    <name type="scientific">Microbacterium esteraromaticum</name>
    <dbReference type="NCBI Taxonomy" id="57043"/>
    <lineage>
        <taxon>Bacteria</taxon>
        <taxon>Bacillati</taxon>
        <taxon>Actinomycetota</taxon>
        <taxon>Actinomycetes</taxon>
        <taxon>Micrococcales</taxon>
        <taxon>Microbacteriaceae</taxon>
        <taxon>Microbacterium</taxon>
    </lineage>
</organism>
<evidence type="ECO:0000313" key="3">
    <source>
        <dbReference type="EMBL" id="SJN31482.1"/>
    </source>
</evidence>
<accession>A0A1R4JHL6</accession>